<accession>A0A917DQ98</accession>
<feature type="domain" description="NADP-dependent oxidoreductase" evidence="1">
    <location>
        <begin position="3"/>
        <end position="279"/>
    </location>
</feature>
<dbReference type="PANTHER" id="PTHR43312">
    <property type="entry name" value="D-THREO-ALDOSE 1-DEHYDROGENASE"/>
    <property type="match status" value="1"/>
</dbReference>
<reference evidence="2" key="2">
    <citation type="submission" date="2020-09" db="EMBL/GenBank/DDBJ databases">
        <authorList>
            <person name="Sun Q."/>
            <person name="Zhou Y."/>
        </authorList>
    </citation>
    <scope>NUCLEOTIDE SEQUENCE</scope>
    <source>
        <strain evidence="2">CGMCC 1.15178</strain>
    </source>
</reference>
<reference evidence="2" key="1">
    <citation type="journal article" date="2014" name="Int. J. Syst. Evol. Microbiol.">
        <title>Complete genome sequence of Corynebacterium casei LMG S-19264T (=DSM 44701T), isolated from a smear-ripened cheese.</title>
        <authorList>
            <consortium name="US DOE Joint Genome Institute (JGI-PGF)"/>
            <person name="Walter F."/>
            <person name="Albersmeier A."/>
            <person name="Kalinowski J."/>
            <person name="Ruckert C."/>
        </authorList>
    </citation>
    <scope>NUCLEOTIDE SEQUENCE</scope>
    <source>
        <strain evidence="2">CGMCC 1.15178</strain>
    </source>
</reference>
<gene>
    <name evidence="2" type="ORF">GCM10010911_12630</name>
</gene>
<dbReference type="InterPro" id="IPR036812">
    <property type="entry name" value="NAD(P)_OxRdtase_dom_sf"/>
</dbReference>
<dbReference type="PANTHER" id="PTHR43312:SF1">
    <property type="entry name" value="NADP-DEPENDENT OXIDOREDUCTASE DOMAIN-CONTAINING PROTEIN"/>
    <property type="match status" value="1"/>
</dbReference>
<dbReference type="AlphaFoldDB" id="A0A917DQ98"/>
<proteinExistence type="predicted"/>
<sequence length="296" mass="32730">MLGTAQLGMSGYGINNNGGQVNAESLLGRCEQWGVNCYDTAYEYGDAELKLGKYFQGKKIPFIASKLKIDMDLTSEREIERQIFARTEAILTRLQLEAIPALLVHNPDMVEKYGHTISTVMRKLRTEGLIERGGISYGADPVRQYDAVSGLASDDIYEVVQIPLNLFDRRLVQCGAMQSFGAGGKIVVVRSVFLQGLFFMREDALPEKLRVDAGRLLGQLRTLAAAEDLSVAQLAVSYIRDMAGVHCLIIGAESEQQIDDNVRLINGPSLLAETRARIERLFSDVPSDVITPSVWR</sequence>
<protein>
    <submittedName>
        <fullName evidence="2">Aldo/keto reductase</fullName>
    </submittedName>
</protein>
<comment type="caution">
    <text evidence="2">The sequence shown here is derived from an EMBL/GenBank/DDBJ whole genome shotgun (WGS) entry which is preliminary data.</text>
</comment>
<dbReference type="EMBL" id="BMHP01000001">
    <property type="protein sequence ID" value="GGD56378.1"/>
    <property type="molecule type" value="Genomic_DNA"/>
</dbReference>
<dbReference type="InterPro" id="IPR023210">
    <property type="entry name" value="NADP_OxRdtase_dom"/>
</dbReference>
<dbReference type="InterPro" id="IPR053135">
    <property type="entry name" value="AKR2_Oxidoreductase"/>
</dbReference>
<keyword evidence="3" id="KW-1185">Reference proteome</keyword>
<dbReference type="CDD" id="cd19097">
    <property type="entry name" value="AKR_unchar"/>
    <property type="match status" value="1"/>
</dbReference>
<evidence type="ECO:0000313" key="3">
    <source>
        <dbReference type="Proteomes" id="UP000612456"/>
    </source>
</evidence>
<evidence type="ECO:0000313" key="2">
    <source>
        <dbReference type="EMBL" id="GGD56378.1"/>
    </source>
</evidence>
<dbReference type="SUPFAM" id="SSF51430">
    <property type="entry name" value="NAD(P)-linked oxidoreductase"/>
    <property type="match status" value="1"/>
</dbReference>
<dbReference type="Proteomes" id="UP000612456">
    <property type="component" value="Unassembled WGS sequence"/>
</dbReference>
<dbReference type="Gene3D" id="3.20.20.100">
    <property type="entry name" value="NADP-dependent oxidoreductase domain"/>
    <property type="match status" value="1"/>
</dbReference>
<dbReference type="Pfam" id="PF00248">
    <property type="entry name" value="Aldo_ket_red"/>
    <property type="match status" value="1"/>
</dbReference>
<name>A0A917DQ98_9BACL</name>
<evidence type="ECO:0000259" key="1">
    <source>
        <dbReference type="Pfam" id="PF00248"/>
    </source>
</evidence>
<organism evidence="2 3">
    <name type="scientific">Paenibacillus nasutitermitis</name>
    <dbReference type="NCBI Taxonomy" id="1652958"/>
    <lineage>
        <taxon>Bacteria</taxon>
        <taxon>Bacillati</taxon>
        <taxon>Bacillota</taxon>
        <taxon>Bacilli</taxon>
        <taxon>Bacillales</taxon>
        <taxon>Paenibacillaceae</taxon>
        <taxon>Paenibacillus</taxon>
    </lineage>
</organism>